<evidence type="ECO:0000313" key="5">
    <source>
        <dbReference type="Proteomes" id="UP000245697"/>
    </source>
</evidence>
<dbReference type="InterPro" id="IPR050212">
    <property type="entry name" value="Ntdp-like"/>
</dbReference>
<feature type="region of interest" description="Disordered" evidence="2">
    <location>
        <begin position="124"/>
        <end position="145"/>
    </location>
</feature>
<dbReference type="PANTHER" id="PTHR39159:SF1">
    <property type="entry name" value="UPF0374 PROTEIN YGAC"/>
    <property type="match status" value="1"/>
</dbReference>
<dbReference type="EMBL" id="QGGR01000019">
    <property type="protein sequence ID" value="PWK40434.1"/>
    <property type="molecule type" value="Genomic_DNA"/>
</dbReference>
<comment type="caution">
    <text evidence="4">The sequence shown here is derived from an EMBL/GenBank/DDBJ whole genome shotgun (WGS) entry which is preliminary data.</text>
</comment>
<proteinExistence type="predicted"/>
<evidence type="ECO:0000259" key="3">
    <source>
        <dbReference type="Pfam" id="PF04167"/>
    </source>
</evidence>
<reference evidence="4 5" key="1">
    <citation type="submission" date="2018-05" db="EMBL/GenBank/DDBJ databases">
        <title>Genomic Encyclopedia of Archaeal and Bacterial Type Strains, Phase II (KMG-II): from individual species to whole genera.</title>
        <authorList>
            <person name="Goeker M."/>
        </authorList>
    </citation>
    <scope>NUCLEOTIDE SEQUENCE [LARGE SCALE GENOMIC DNA]</scope>
    <source>
        <strain evidence="4 5">DSM 45184</strain>
    </source>
</reference>
<gene>
    <name evidence="4" type="ORF">BC793_11919</name>
</gene>
<feature type="domain" description="DUF402" evidence="3">
    <location>
        <begin position="6"/>
        <end position="112"/>
    </location>
</feature>
<dbReference type="SUPFAM" id="SSF159234">
    <property type="entry name" value="FomD-like"/>
    <property type="match status" value="1"/>
</dbReference>
<name>A0A316F6D4_9ACTN</name>
<dbReference type="AlphaFoldDB" id="A0A316F6D4"/>
<dbReference type="InterPro" id="IPR007295">
    <property type="entry name" value="DUF402"/>
</dbReference>
<evidence type="ECO:0000256" key="2">
    <source>
        <dbReference type="SAM" id="MobiDB-lite"/>
    </source>
</evidence>
<sequence length="145" mass="17082">MRQPRLVPKIWRDHDILVLMPPDALHSIWWFFKQGRFVGWYVNLETPFTRHDEGVDTTDLVLDIWVEPSRSWEWKDEEEMAARIGRPLYFDRATAEAIRAEGERLIKLAEAADFPFDGTHLDFQPDPEWSPMQLPSGWESAKPHP</sequence>
<keyword evidence="1" id="KW-0378">Hydrolase</keyword>
<accession>A0A316F6D4</accession>
<evidence type="ECO:0000256" key="1">
    <source>
        <dbReference type="ARBA" id="ARBA00022801"/>
    </source>
</evidence>
<dbReference type="GO" id="GO:0016787">
    <property type="term" value="F:hydrolase activity"/>
    <property type="evidence" value="ECO:0007669"/>
    <property type="project" value="UniProtKB-KW"/>
</dbReference>
<dbReference type="InterPro" id="IPR035930">
    <property type="entry name" value="FomD-like_sf"/>
</dbReference>
<dbReference type="Pfam" id="PF04167">
    <property type="entry name" value="DUF402"/>
    <property type="match status" value="1"/>
</dbReference>
<dbReference type="Proteomes" id="UP000245697">
    <property type="component" value="Unassembled WGS sequence"/>
</dbReference>
<organism evidence="4 5">
    <name type="scientific">Actinoplanes xinjiangensis</name>
    <dbReference type="NCBI Taxonomy" id="512350"/>
    <lineage>
        <taxon>Bacteria</taxon>
        <taxon>Bacillati</taxon>
        <taxon>Actinomycetota</taxon>
        <taxon>Actinomycetes</taxon>
        <taxon>Micromonosporales</taxon>
        <taxon>Micromonosporaceae</taxon>
        <taxon>Actinoplanes</taxon>
    </lineage>
</organism>
<evidence type="ECO:0000313" key="4">
    <source>
        <dbReference type="EMBL" id="PWK40434.1"/>
    </source>
</evidence>
<keyword evidence="5" id="KW-1185">Reference proteome</keyword>
<dbReference type="Gene3D" id="2.40.380.10">
    <property type="entry name" value="FomD-like"/>
    <property type="match status" value="1"/>
</dbReference>
<protein>
    <submittedName>
        <fullName evidence="4">Uncharacterized protein DUF402</fullName>
    </submittedName>
</protein>
<dbReference type="PANTHER" id="PTHR39159">
    <property type="match status" value="1"/>
</dbReference>